<feature type="domain" description="RING-type" evidence="4">
    <location>
        <begin position="126"/>
        <end position="177"/>
    </location>
</feature>
<evidence type="ECO:0000259" key="4">
    <source>
        <dbReference type="PROSITE" id="PS50089"/>
    </source>
</evidence>
<dbReference type="InterPro" id="IPR001841">
    <property type="entry name" value="Znf_RING"/>
</dbReference>
<reference evidence="6" key="1">
    <citation type="submission" date="2022-11" db="UniProtKB">
        <authorList>
            <consortium name="WormBaseParasite"/>
        </authorList>
    </citation>
    <scope>IDENTIFICATION</scope>
</reference>
<accession>A0A915PP95</accession>
<dbReference type="AlphaFoldDB" id="A0A915PP95"/>
<dbReference type="PROSITE" id="PS50089">
    <property type="entry name" value="ZF_RING_2"/>
    <property type="match status" value="1"/>
</dbReference>
<dbReference type="InterPro" id="IPR013083">
    <property type="entry name" value="Znf_RING/FYVE/PHD"/>
</dbReference>
<evidence type="ECO:0000256" key="2">
    <source>
        <dbReference type="ARBA" id="ARBA00022833"/>
    </source>
</evidence>
<dbReference type="PANTHER" id="PTHR14879:SF5">
    <property type="entry name" value="RING-TYPE DOMAIN-CONTAINING PROTEIN"/>
    <property type="match status" value="1"/>
</dbReference>
<evidence type="ECO:0000256" key="1">
    <source>
        <dbReference type="ARBA" id="ARBA00022771"/>
    </source>
</evidence>
<dbReference type="WBParaSite" id="sdigi.contig294.g7158.t1">
    <property type="protein sequence ID" value="sdigi.contig294.g7158.t1"/>
    <property type="gene ID" value="sdigi.contig294.g7158"/>
</dbReference>
<dbReference type="Pfam" id="PF13920">
    <property type="entry name" value="zf-C3HC4_3"/>
    <property type="match status" value="1"/>
</dbReference>
<keyword evidence="1 3" id="KW-0863">Zinc-finger</keyword>
<organism evidence="5 6">
    <name type="scientific">Setaria digitata</name>
    <dbReference type="NCBI Taxonomy" id="48799"/>
    <lineage>
        <taxon>Eukaryota</taxon>
        <taxon>Metazoa</taxon>
        <taxon>Ecdysozoa</taxon>
        <taxon>Nematoda</taxon>
        <taxon>Chromadorea</taxon>
        <taxon>Rhabditida</taxon>
        <taxon>Spirurina</taxon>
        <taxon>Spiruromorpha</taxon>
        <taxon>Filarioidea</taxon>
        <taxon>Setariidae</taxon>
        <taxon>Setaria</taxon>
    </lineage>
</organism>
<proteinExistence type="predicted"/>
<name>A0A915PP95_9BILA</name>
<evidence type="ECO:0000256" key="3">
    <source>
        <dbReference type="PROSITE-ProRule" id="PRU00175"/>
    </source>
</evidence>
<dbReference type="PANTHER" id="PTHR14879">
    <property type="entry name" value="CASPASE REGULATOR, RING FINGER DOMAIN-CONTAINING"/>
    <property type="match status" value="1"/>
</dbReference>
<keyword evidence="1 3" id="KW-0479">Metal-binding</keyword>
<sequence length="255" mass="29376">MSWNTPEMPLWTRNHVEKDDYLRILLRFEKRRLGVCFRLNSFLPSRYVYFNYLPGHPMERLYLALESSEMFDKKGILSVAIPNPFEMFTWSVQRKQGIVKEEQKTTKCIEIETTSSESDEAKPPICTFCWDRPIGTILMPCNHAVCCNVCKDNYISHERKRNKMINGSTDVVCPVCREKIERVAQIWFPKICRCLLCEDDCKTMSAVAGGENGCGCVIGCYEKAKKLCDNGSLCPHCHTELVDILQIFVQGVQDH</sequence>
<evidence type="ECO:0000313" key="6">
    <source>
        <dbReference type="WBParaSite" id="sdigi.contig294.g7158.t1"/>
    </source>
</evidence>
<dbReference type="SUPFAM" id="SSF57850">
    <property type="entry name" value="RING/U-box"/>
    <property type="match status" value="1"/>
</dbReference>
<evidence type="ECO:0000313" key="5">
    <source>
        <dbReference type="Proteomes" id="UP000887581"/>
    </source>
</evidence>
<dbReference type="InterPro" id="IPR051728">
    <property type="entry name" value="RING-FYVE_E3_ubiquitin-ligase"/>
</dbReference>
<dbReference type="Proteomes" id="UP000887581">
    <property type="component" value="Unplaced"/>
</dbReference>
<keyword evidence="5" id="KW-1185">Reference proteome</keyword>
<keyword evidence="2" id="KW-0862">Zinc</keyword>
<dbReference type="GO" id="GO:0008270">
    <property type="term" value="F:zinc ion binding"/>
    <property type="evidence" value="ECO:0007669"/>
    <property type="project" value="UniProtKB-KW"/>
</dbReference>
<protein>
    <submittedName>
        <fullName evidence="6">RING-type domain-containing protein</fullName>
    </submittedName>
</protein>
<dbReference type="Gene3D" id="3.30.40.10">
    <property type="entry name" value="Zinc/RING finger domain, C3HC4 (zinc finger)"/>
    <property type="match status" value="1"/>
</dbReference>